<dbReference type="Proteomes" id="UP000518300">
    <property type="component" value="Unassembled WGS sequence"/>
</dbReference>
<dbReference type="RefSeq" id="WP_169344470.1">
    <property type="nucleotide sequence ID" value="NZ_JABBJJ010000033.1"/>
</dbReference>
<dbReference type="CDD" id="cd07715">
    <property type="entry name" value="TaR3-like_MBL-fold"/>
    <property type="match status" value="1"/>
</dbReference>
<organism evidence="2 3">
    <name type="scientific">Pyxidicoccus fallax</name>
    <dbReference type="NCBI Taxonomy" id="394095"/>
    <lineage>
        <taxon>Bacteria</taxon>
        <taxon>Pseudomonadati</taxon>
        <taxon>Myxococcota</taxon>
        <taxon>Myxococcia</taxon>
        <taxon>Myxococcales</taxon>
        <taxon>Cystobacterineae</taxon>
        <taxon>Myxococcaceae</taxon>
        <taxon>Pyxidicoccus</taxon>
    </lineage>
</organism>
<dbReference type="InterPro" id="IPR001279">
    <property type="entry name" value="Metallo-B-lactamas"/>
</dbReference>
<accession>A0A848LGM1</accession>
<dbReference type="AlphaFoldDB" id="A0A848LGM1"/>
<dbReference type="Gene3D" id="3.60.15.10">
    <property type="entry name" value="Ribonuclease Z/Hydroxyacylglutathione hydrolase-like"/>
    <property type="match status" value="1"/>
</dbReference>
<dbReference type="InterPro" id="IPR036866">
    <property type="entry name" value="RibonucZ/Hydroxyglut_hydro"/>
</dbReference>
<evidence type="ECO:0000259" key="1">
    <source>
        <dbReference type="SMART" id="SM00849"/>
    </source>
</evidence>
<protein>
    <submittedName>
        <fullName evidence="2">MBL fold metallo-hydrolase</fullName>
    </submittedName>
</protein>
<proteinExistence type="predicted"/>
<sequence>MPFEVRFWGVRGSIPSPGPQTKRYGGNTPCVELRCGDELLIFDLGSGARALGDSLLAAKKPVRASIFISHYHYDHLQGLPFFGPIFVPTNSFTLHGSPRNGQTLKEILGGQMVQPYFPVTAEGTFRAQLTYRDLSTTETLEVGPATVRMLELNHPGGNLGYRVDCGGRSVVYATDIEHGSALDSGFFDFARGADLLIYDAMYTEDEYHGRCGGPARTGWGHSTWQAAVHAADAAEVKTLVLFHHDPSRDDAGMDKLLRQVRKHRPEAIAAKESMVLKP</sequence>
<feature type="domain" description="Metallo-beta-lactamase" evidence="1">
    <location>
        <begin position="27"/>
        <end position="221"/>
    </location>
</feature>
<evidence type="ECO:0000313" key="2">
    <source>
        <dbReference type="EMBL" id="NMO15178.1"/>
    </source>
</evidence>
<dbReference type="SUPFAM" id="SSF56281">
    <property type="entry name" value="Metallo-hydrolase/oxidoreductase"/>
    <property type="match status" value="1"/>
</dbReference>
<dbReference type="PANTHER" id="PTHR46018">
    <property type="entry name" value="ZINC PHOSPHODIESTERASE ELAC PROTEIN 1"/>
    <property type="match status" value="1"/>
</dbReference>
<dbReference type="Pfam" id="PF12706">
    <property type="entry name" value="Lactamase_B_2"/>
    <property type="match status" value="1"/>
</dbReference>
<reference evidence="2 3" key="1">
    <citation type="submission" date="2020-04" db="EMBL/GenBank/DDBJ databases">
        <title>Draft genome of Pyxidicoccus fallax type strain.</title>
        <authorList>
            <person name="Whitworth D.E."/>
        </authorList>
    </citation>
    <scope>NUCLEOTIDE SEQUENCE [LARGE SCALE GENOMIC DNA]</scope>
    <source>
        <strain evidence="2 3">DSM 14698</strain>
    </source>
</reference>
<name>A0A848LGM1_9BACT</name>
<evidence type="ECO:0000313" key="3">
    <source>
        <dbReference type="Proteomes" id="UP000518300"/>
    </source>
</evidence>
<dbReference type="EMBL" id="JABBJJ010000033">
    <property type="protein sequence ID" value="NMO15178.1"/>
    <property type="molecule type" value="Genomic_DNA"/>
</dbReference>
<keyword evidence="3" id="KW-1185">Reference proteome</keyword>
<comment type="caution">
    <text evidence="2">The sequence shown here is derived from an EMBL/GenBank/DDBJ whole genome shotgun (WGS) entry which is preliminary data.</text>
</comment>
<keyword evidence="2" id="KW-0378">Hydrolase</keyword>
<dbReference type="GO" id="GO:0042781">
    <property type="term" value="F:3'-tRNA processing endoribonuclease activity"/>
    <property type="evidence" value="ECO:0007669"/>
    <property type="project" value="TreeGrafter"/>
</dbReference>
<dbReference type="SMART" id="SM00849">
    <property type="entry name" value="Lactamase_B"/>
    <property type="match status" value="1"/>
</dbReference>
<gene>
    <name evidence="2" type="ORF">HG543_09955</name>
</gene>
<dbReference type="PANTHER" id="PTHR46018:SF2">
    <property type="entry name" value="ZINC PHOSPHODIESTERASE ELAC PROTEIN 1"/>
    <property type="match status" value="1"/>
</dbReference>